<name>A0A410P460_VELA1</name>
<evidence type="ECO:0000259" key="2">
    <source>
        <dbReference type="PROSITE" id="PS51724"/>
    </source>
</evidence>
<protein>
    <recommendedName>
        <fullName evidence="2">SPOR domain-containing protein</fullName>
    </recommendedName>
</protein>
<evidence type="ECO:0000256" key="1">
    <source>
        <dbReference type="SAM" id="Phobius"/>
    </source>
</evidence>
<dbReference type="InterPro" id="IPR052521">
    <property type="entry name" value="Cell_div_SPOR-domain"/>
</dbReference>
<evidence type="ECO:0000313" key="4">
    <source>
        <dbReference type="Proteomes" id="UP000287243"/>
    </source>
</evidence>
<dbReference type="KEGG" id="vai:BU251_03720"/>
<dbReference type="InterPro" id="IPR036680">
    <property type="entry name" value="SPOR-like_sf"/>
</dbReference>
<dbReference type="GO" id="GO:0042834">
    <property type="term" value="F:peptidoglycan binding"/>
    <property type="evidence" value="ECO:0007669"/>
    <property type="project" value="InterPro"/>
</dbReference>
<keyword evidence="1" id="KW-1133">Transmembrane helix</keyword>
<sequence length="209" mass="22237">MINTNSRGEQIEFEVFPKQDKSDYSYLSGIKEDGARNSSSVNVVLSSQSIIILFICVLMLLIASFTLGVEKGKLITAKAVGEIKEPQLPAAPEKVALPATGENRNIAENAAAEPQKIQIAAAAVASAPAPVKETQAPTGGYAIQVASLKNESAAKGLSETLAKKGFTAFVRPSGNYLVVLAGNYSSREEAQGKIKELKKTYSDCFIKKI</sequence>
<reference evidence="3 4" key="1">
    <citation type="submission" date="2017-01" db="EMBL/GenBank/DDBJ databases">
        <title>First insights into the biology of 'candidatus Vampirococcus archaeovorus'.</title>
        <authorList>
            <person name="Kizina J."/>
            <person name="Jordan S."/>
            <person name="Stueber K."/>
            <person name="Reinhardt R."/>
            <person name="Harder J."/>
        </authorList>
    </citation>
    <scope>NUCLEOTIDE SEQUENCE [LARGE SCALE GENOMIC DNA]</scope>
    <source>
        <strain evidence="3 4">LiM</strain>
    </source>
</reference>
<dbReference type="PANTHER" id="PTHR38687">
    <property type="entry name" value="CELL DIVISION PROTEIN DEDD-RELATED"/>
    <property type="match status" value="1"/>
</dbReference>
<keyword evidence="4" id="KW-1185">Reference proteome</keyword>
<proteinExistence type="predicted"/>
<dbReference type="GO" id="GO:0032153">
    <property type="term" value="C:cell division site"/>
    <property type="evidence" value="ECO:0007669"/>
    <property type="project" value="TreeGrafter"/>
</dbReference>
<dbReference type="PROSITE" id="PS51724">
    <property type="entry name" value="SPOR"/>
    <property type="match status" value="1"/>
</dbReference>
<keyword evidence="1" id="KW-0472">Membrane</keyword>
<dbReference type="GO" id="GO:0032506">
    <property type="term" value="P:cytokinetic process"/>
    <property type="evidence" value="ECO:0007669"/>
    <property type="project" value="TreeGrafter"/>
</dbReference>
<dbReference type="Pfam" id="PF05036">
    <property type="entry name" value="SPOR"/>
    <property type="match status" value="1"/>
</dbReference>
<feature type="domain" description="SPOR" evidence="2">
    <location>
        <begin position="135"/>
        <end position="209"/>
    </location>
</feature>
<keyword evidence="1" id="KW-0812">Transmembrane</keyword>
<feature type="transmembrane region" description="Helical" evidence="1">
    <location>
        <begin position="50"/>
        <end position="69"/>
    </location>
</feature>
<dbReference type="AlphaFoldDB" id="A0A410P460"/>
<dbReference type="EMBL" id="CP019384">
    <property type="protein sequence ID" value="QAT16903.1"/>
    <property type="molecule type" value="Genomic_DNA"/>
</dbReference>
<dbReference type="PANTHER" id="PTHR38687:SF1">
    <property type="entry name" value="CELL DIVISION PROTEIN DEDD"/>
    <property type="match status" value="1"/>
</dbReference>
<dbReference type="GO" id="GO:0030428">
    <property type="term" value="C:cell septum"/>
    <property type="evidence" value="ECO:0007669"/>
    <property type="project" value="TreeGrafter"/>
</dbReference>
<organism evidence="3 4">
    <name type="scientific">Velamenicoccus archaeovorus</name>
    <dbReference type="NCBI Taxonomy" id="1930593"/>
    <lineage>
        <taxon>Bacteria</taxon>
        <taxon>Pseudomonadati</taxon>
        <taxon>Candidatus Omnitrophota</taxon>
        <taxon>Candidatus Velamenicoccus</taxon>
    </lineage>
</organism>
<dbReference type="Proteomes" id="UP000287243">
    <property type="component" value="Chromosome"/>
</dbReference>
<dbReference type="Gene3D" id="3.30.70.1070">
    <property type="entry name" value="Sporulation related repeat"/>
    <property type="match status" value="1"/>
</dbReference>
<dbReference type="SUPFAM" id="SSF110997">
    <property type="entry name" value="Sporulation related repeat"/>
    <property type="match status" value="1"/>
</dbReference>
<dbReference type="RefSeq" id="WP_128699543.1">
    <property type="nucleotide sequence ID" value="NZ_CP019384.1"/>
</dbReference>
<accession>A0A410P460</accession>
<dbReference type="InterPro" id="IPR007730">
    <property type="entry name" value="SPOR-like_dom"/>
</dbReference>
<gene>
    <name evidence="3" type="ORF">BU251_03720</name>
</gene>
<evidence type="ECO:0000313" key="3">
    <source>
        <dbReference type="EMBL" id="QAT16903.1"/>
    </source>
</evidence>